<name>A0ABT0CX85_9HYPH</name>
<keyword evidence="1" id="KW-0614">Plasmid</keyword>
<evidence type="ECO:0000313" key="2">
    <source>
        <dbReference type="Proteomes" id="UP001522662"/>
    </source>
</evidence>
<comment type="caution">
    <text evidence="1">The sequence shown here is derived from an EMBL/GenBank/DDBJ whole genome shotgun (WGS) entry which is preliminary data.</text>
</comment>
<dbReference type="RefSeq" id="WP_245135349.1">
    <property type="nucleotide sequence ID" value="NZ_CP128477.1"/>
</dbReference>
<geneLocation type="plasmid" evidence="1">
    <name>unnamed</name>
</geneLocation>
<reference evidence="1 2" key="1">
    <citation type="submission" date="2022-03" db="EMBL/GenBank/DDBJ databases">
        <title>Rhizobium SSM4.3 sp. nov., isolated from Sediment (Gouqi Island).</title>
        <authorList>
            <person name="Chen G."/>
        </authorList>
    </citation>
    <scope>NUCLEOTIDE SEQUENCE [LARGE SCALE GENOMIC DNA]</scope>
    <source>
        <strain evidence="1 2">SSM4.3</strain>
        <plasmid evidence="1">unnamed</plasmid>
    </source>
</reference>
<sequence>MSQRSVGCPATSVAVQTGAIISVLAAGAVSAHMQGVAAARAAREEYASRVLAQQLDDAVAACHEWADHAKKLANENERLIAENARLREVAEQRRGVIQRMRSAA</sequence>
<accession>A0ABT0CX85</accession>
<dbReference type="EMBL" id="JALAYX010000001">
    <property type="protein sequence ID" value="MCJ8237787.1"/>
    <property type="molecule type" value="Genomic_DNA"/>
</dbReference>
<organism evidence="1 2">
    <name type="scientific">Peteryoungia algae</name>
    <dbReference type="NCBI Taxonomy" id="2919917"/>
    <lineage>
        <taxon>Bacteria</taxon>
        <taxon>Pseudomonadati</taxon>
        <taxon>Pseudomonadota</taxon>
        <taxon>Alphaproteobacteria</taxon>
        <taxon>Hyphomicrobiales</taxon>
        <taxon>Rhizobiaceae</taxon>
        <taxon>Peteryoungia</taxon>
    </lineage>
</organism>
<protein>
    <submittedName>
        <fullName evidence="1">Uncharacterized protein</fullName>
    </submittedName>
</protein>
<gene>
    <name evidence="1" type="ORF">MKJ03_05570</name>
</gene>
<proteinExistence type="predicted"/>
<keyword evidence="2" id="KW-1185">Reference proteome</keyword>
<evidence type="ECO:0000313" key="1">
    <source>
        <dbReference type="EMBL" id="MCJ8237787.1"/>
    </source>
</evidence>
<dbReference type="Proteomes" id="UP001522662">
    <property type="component" value="Unassembled WGS sequence"/>
</dbReference>